<dbReference type="EMBL" id="CP048000">
    <property type="protein sequence ID" value="QHQ60453.1"/>
    <property type="molecule type" value="Genomic_DNA"/>
</dbReference>
<protein>
    <submittedName>
        <fullName evidence="2">DUF5054 domain-containing protein</fullName>
    </submittedName>
</protein>
<keyword evidence="3" id="KW-1185">Reference proteome</keyword>
<name>A0A6P1TJ41_9FIRM</name>
<dbReference type="Proteomes" id="UP000464314">
    <property type="component" value="Chromosome"/>
</dbReference>
<evidence type="ECO:0000313" key="3">
    <source>
        <dbReference type="Proteomes" id="UP000464314"/>
    </source>
</evidence>
<dbReference type="Pfam" id="PF01074">
    <property type="entry name" value="Glyco_hydro_38N"/>
    <property type="match status" value="1"/>
</dbReference>
<dbReference type="CDD" id="cd10791">
    <property type="entry name" value="GH38N_AMII_like_1"/>
    <property type="match status" value="1"/>
</dbReference>
<organism evidence="2 3">
    <name type="scientific">Anaerocolumna sedimenticola</name>
    <dbReference type="NCBI Taxonomy" id="2696063"/>
    <lineage>
        <taxon>Bacteria</taxon>
        <taxon>Bacillati</taxon>
        <taxon>Bacillota</taxon>
        <taxon>Clostridia</taxon>
        <taxon>Lachnospirales</taxon>
        <taxon>Lachnospiraceae</taxon>
        <taxon>Anaerocolumna</taxon>
    </lineage>
</organism>
<dbReference type="InterPro" id="IPR011330">
    <property type="entry name" value="Glyco_hydro/deAcase_b/a-brl"/>
</dbReference>
<feature type="domain" description="Glycoside hydrolase family 38 N-terminal" evidence="1">
    <location>
        <begin position="6"/>
        <end position="186"/>
    </location>
</feature>
<dbReference type="InterPro" id="IPR000602">
    <property type="entry name" value="Glyco_hydro_38_N"/>
</dbReference>
<dbReference type="InterPro" id="IPR027291">
    <property type="entry name" value="Glyco_hydro_38_N_sf"/>
</dbReference>
<proteinExistence type="predicted"/>
<gene>
    <name evidence="2" type="ORF">Ana3638_06450</name>
</gene>
<dbReference type="InterPro" id="IPR032482">
    <property type="entry name" value="DUF5054"/>
</dbReference>
<reference evidence="2 3" key="1">
    <citation type="submission" date="2020-01" db="EMBL/GenBank/DDBJ databases">
        <title>Genome analysis of Anaerocolumna sp. CBA3638.</title>
        <authorList>
            <person name="Kim J."/>
            <person name="Roh S.W."/>
        </authorList>
    </citation>
    <scope>NUCLEOTIDE SEQUENCE [LARGE SCALE GENOMIC DNA]</scope>
    <source>
        <strain evidence="2 3">CBA3638</strain>
    </source>
</reference>
<dbReference type="Pfam" id="PF16477">
    <property type="entry name" value="DUF5054"/>
    <property type="match status" value="1"/>
</dbReference>
<dbReference type="GO" id="GO:0004559">
    <property type="term" value="F:alpha-mannosidase activity"/>
    <property type="evidence" value="ECO:0007669"/>
    <property type="project" value="InterPro"/>
</dbReference>
<sequence length="840" mass="96510">MVKKFILVFKTHFDIGFTDLSSKVIDKYSNSMLKEVIATCKATEHMGALKYVWTMPSWPLKVITERCREDLKKELDRLIEQGQIVWHALPFTSHTDFCSAEEYIEALRFGKELSETYHKPYVISAKMTDVPGHSIMLPAILSGAGVKFLHLGCNEFATPPKVPFLFHWQAKSGEKLLTMYSKGGYGTSLFPPEDWDYPVWMALMQTNDNSGPQSASVIEKLVKNIGSKYPEAEIVCGTMDDFYNELAKCDLSNIPTITEDLGDTWIHGIGSYPKEVGLLREDRERNKRLQAIYAKHLLNSSAGDTGKAAELLDQYYENVGLFEEHTWGADVKTWLGPERVYQKDDFLKAKENGNYRFMETSWDEQRDRAKISNLTLKEVKSLIDGKESGQLSVFNPGCSEFTGWVTAKEIDKDFTDLSLEMNHEKVPVTKINGEWAFYVKNLKPFVTTPVTVIKHASDPGCLSIKKDGSIVKVENHRYILKFSEVNGEISELYDKKLKEVLLQQQNKESVFAYRYDRYGIEDVTQFLRDYAYRYSTWGIQDYGREAYPECDHKTYYPVYQSFTVEQNTLVFHYLNTESVEKYGDAKEVKLEITLPPAGDELFVTLRLKDKQETPFIESGSFLIPLADKDCRYHVNKPNVRLNPETDIEVNANHVFYCLENYISAYDDKKGVCVIPMDSPLTAIGSTGVYEFRKEYQKPEEPVLYFNLFNNMWGTNFPQWIGGDLCYRYILYGFSGDEETFNLEKAAVLKEGAEITGSTLDTEDLKLPEHMQLINVRKEQDNIVIRLKELQGEEAVRKLALNGYTITPVDLYNREIGKKMDREYMFTVKPYGIYSFLLSES</sequence>
<dbReference type="KEGG" id="anr:Ana3638_06450"/>
<evidence type="ECO:0000313" key="2">
    <source>
        <dbReference type="EMBL" id="QHQ60453.1"/>
    </source>
</evidence>
<dbReference type="SUPFAM" id="SSF88713">
    <property type="entry name" value="Glycoside hydrolase/deacetylase"/>
    <property type="match status" value="1"/>
</dbReference>
<evidence type="ECO:0000259" key="1">
    <source>
        <dbReference type="Pfam" id="PF01074"/>
    </source>
</evidence>
<dbReference type="AlphaFoldDB" id="A0A6P1TJ41"/>
<dbReference type="Gene3D" id="3.20.110.10">
    <property type="entry name" value="Glycoside hydrolase 38, N terminal domain"/>
    <property type="match status" value="1"/>
</dbReference>
<dbReference type="GO" id="GO:0006013">
    <property type="term" value="P:mannose metabolic process"/>
    <property type="evidence" value="ECO:0007669"/>
    <property type="project" value="InterPro"/>
</dbReference>
<accession>A0A6P1TJ41</accession>
<dbReference type="RefSeq" id="WP_161837289.1">
    <property type="nucleotide sequence ID" value="NZ_CP048000.1"/>
</dbReference>